<dbReference type="InterPro" id="IPR044020">
    <property type="entry name" value="DUF5676"/>
</dbReference>
<keyword evidence="1" id="KW-0812">Transmembrane</keyword>
<evidence type="ECO:0000313" key="2">
    <source>
        <dbReference type="EMBL" id="OGM07455.1"/>
    </source>
</evidence>
<protein>
    <submittedName>
        <fullName evidence="2">Uncharacterized protein</fullName>
    </submittedName>
</protein>
<dbReference type="EMBL" id="MGFN01000009">
    <property type="protein sequence ID" value="OGM07455.1"/>
    <property type="molecule type" value="Genomic_DNA"/>
</dbReference>
<keyword evidence="1" id="KW-1133">Transmembrane helix</keyword>
<keyword evidence="1" id="KW-0472">Membrane</keyword>
<evidence type="ECO:0000313" key="3">
    <source>
        <dbReference type="Proteomes" id="UP000177737"/>
    </source>
</evidence>
<feature type="transmembrane region" description="Helical" evidence="1">
    <location>
        <begin position="21"/>
        <end position="44"/>
    </location>
</feature>
<feature type="transmembrane region" description="Helical" evidence="1">
    <location>
        <begin position="64"/>
        <end position="87"/>
    </location>
</feature>
<organism evidence="2 3">
    <name type="scientific">Candidatus Woesebacteria bacterium GWC1_42_13</name>
    <dbReference type="NCBI Taxonomy" id="1802475"/>
    <lineage>
        <taxon>Bacteria</taxon>
        <taxon>Candidatus Woeseibacteriota</taxon>
    </lineage>
</organism>
<proteinExistence type="predicted"/>
<dbReference type="AlphaFoldDB" id="A0A1F7WZI2"/>
<sequence>MVLIREGVRRMKLNESAMAKGFGVLGAAYFLVCYIVALFTPGLYKVVATTWFHMLDLSSAWKDAPSGFLLGLVSFTLASWVSGWLLAKAYNYFVK</sequence>
<dbReference type="Proteomes" id="UP000177737">
    <property type="component" value="Unassembled WGS sequence"/>
</dbReference>
<gene>
    <name evidence="2" type="ORF">A2129_00200</name>
</gene>
<name>A0A1F7WZI2_9BACT</name>
<dbReference type="Pfam" id="PF18926">
    <property type="entry name" value="DUF5676"/>
    <property type="match status" value="1"/>
</dbReference>
<evidence type="ECO:0000256" key="1">
    <source>
        <dbReference type="SAM" id="Phobius"/>
    </source>
</evidence>
<reference evidence="2 3" key="1">
    <citation type="journal article" date="2016" name="Nat. Commun.">
        <title>Thousands of microbial genomes shed light on interconnected biogeochemical processes in an aquifer system.</title>
        <authorList>
            <person name="Anantharaman K."/>
            <person name="Brown C.T."/>
            <person name="Hug L.A."/>
            <person name="Sharon I."/>
            <person name="Castelle C.J."/>
            <person name="Probst A.J."/>
            <person name="Thomas B.C."/>
            <person name="Singh A."/>
            <person name="Wilkins M.J."/>
            <person name="Karaoz U."/>
            <person name="Brodie E.L."/>
            <person name="Williams K.H."/>
            <person name="Hubbard S.S."/>
            <person name="Banfield J.F."/>
        </authorList>
    </citation>
    <scope>NUCLEOTIDE SEQUENCE [LARGE SCALE GENOMIC DNA]</scope>
</reference>
<accession>A0A1F7WZI2</accession>
<comment type="caution">
    <text evidence="2">The sequence shown here is derived from an EMBL/GenBank/DDBJ whole genome shotgun (WGS) entry which is preliminary data.</text>
</comment>